<proteinExistence type="predicted"/>
<feature type="compositionally biased region" description="Polar residues" evidence="1">
    <location>
        <begin position="129"/>
        <end position="140"/>
    </location>
</feature>
<reference evidence="2 3" key="1">
    <citation type="journal article" date="2004" name="Science">
        <title>The genome of the diatom Thalassiosira pseudonana: ecology, evolution, and metabolism.</title>
        <authorList>
            <person name="Armbrust E.V."/>
            <person name="Berges J.A."/>
            <person name="Bowler C."/>
            <person name="Green B.R."/>
            <person name="Martinez D."/>
            <person name="Putnam N.H."/>
            <person name="Zhou S."/>
            <person name="Allen A.E."/>
            <person name="Apt K.E."/>
            <person name="Bechner M."/>
            <person name="Brzezinski M.A."/>
            <person name="Chaal B.K."/>
            <person name="Chiovitti A."/>
            <person name="Davis A.K."/>
            <person name="Demarest M.S."/>
            <person name="Detter J.C."/>
            <person name="Glavina T."/>
            <person name="Goodstein D."/>
            <person name="Hadi M.Z."/>
            <person name="Hellsten U."/>
            <person name="Hildebrand M."/>
            <person name="Jenkins B.D."/>
            <person name="Jurka J."/>
            <person name="Kapitonov V.V."/>
            <person name="Kroger N."/>
            <person name="Lau W.W."/>
            <person name="Lane T.W."/>
            <person name="Larimer F.W."/>
            <person name="Lippmeier J.C."/>
            <person name="Lucas S."/>
            <person name="Medina M."/>
            <person name="Montsant A."/>
            <person name="Obornik M."/>
            <person name="Parker M.S."/>
            <person name="Palenik B."/>
            <person name="Pazour G.J."/>
            <person name="Richardson P.M."/>
            <person name="Rynearson T.A."/>
            <person name="Saito M.A."/>
            <person name="Schwartz D.C."/>
            <person name="Thamatrakoln K."/>
            <person name="Valentin K."/>
            <person name="Vardi A."/>
            <person name="Wilkerson F.P."/>
            <person name="Rokhsar D.S."/>
        </authorList>
    </citation>
    <scope>NUCLEOTIDE SEQUENCE [LARGE SCALE GENOMIC DNA]</scope>
    <source>
        <strain evidence="2 3">CCMP1335</strain>
    </source>
</reference>
<accession>B8CF33</accession>
<dbReference type="GeneID" id="7447781"/>
<dbReference type="AlphaFoldDB" id="B8CF33"/>
<dbReference type="RefSeq" id="XP_002294651.1">
    <property type="nucleotide sequence ID" value="XM_002294615.1"/>
</dbReference>
<organism evidence="2 3">
    <name type="scientific">Thalassiosira pseudonana</name>
    <name type="common">Marine diatom</name>
    <name type="synonym">Cyclotella nana</name>
    <dbReference type="NCBI Taxonomy" id="35128"/>
    <lineage>
        <taxon>Eukaryota</taxon>
        <taxon>Sar</taxon>
        <taxon>Stramenopiles</taxon>
        <taxon>Ochrophyta</taxon>
        <taxon>Bacillariophyta</taxon>
        <taxon>Coscinodiscophyceae</taxon>
        <taxon>Thalassiosirophycidae</taxon>
        <taxon>Thalassiosirales</taxon>
        <taxon>Thalassiosiraceae</taxon>
        <taxon>Thalassiosira</taxon>
    </lineage>
</organism>
<evidence type="ECO:0000313" key="3">
    <source>
        <dbReference type="Proteomes" id="UP000001449"/>
    </source>
</evidence>
<gene>
    <name evidence="2" type="ORF">THAPSDRAFT_11626</name>
</gene>
<dbReference type="eggNOG" id="ENOG502TEC5">
    <property type="taxonomic scope" value="Eukaryota"/>
</dbReference>
<keyword evidence="3" id="KW-1185">Reference proteome</keyword>
<name>B8CF33_THAPS</name>
<dbReference type="EMBL" id="CM000652">
    <property type="protein sequence ID" value="EED88011.1"/>
    <property type="molecule type" value="Genomic_DNA"/>
</dbReference>
<dbReference type="KEGG" id="tps:THAPSDRAFT_11626"/>
<evidence type="ECO:0000313" key="2">
    <source>
        <dbReference type="EMBL" id="EED88011.1"/>
    </source>
</evidence>
<dbReference type="InterPro" id="IPR032675">
    <property type="entry name" value="LRR_dom_sf"/>
</dbReference>
<evidence type="ECO:0000256" key="1">
    <source>
        <dbReference type="SAM" id="MobiDB-lite"/>
    </source>
</evidence>
<feature type="region of interest" description="Disordered" evidence="1">
    <location>
        <begin position="114"/>
        <end position="141"/>
    </location>
</feature>
<reference evidence="2 3" key="2">
    <citation type="journal article" date="2008" name="Nature">
        <title>The Phaeodactylum genome reveals the evolutionary history of diatom genomes.</title>
        <authorList>
            <person name="Bowler C."/>
            <person name="Allen A.E."/>
            <person name="Badger J.H."/>
            <person name="Grimwood J."/>
            <person name="Jabbari K."/>
            <person name="Kuo A."/>
            <person name="Maheswari U."/>
            <person name="Martens C."/>
            <person name="Maumus F."/>
            <person name="Otillar R.P."/>
            <person name="Rayko E."/>
            <person name="Salamov A."/>
            <person name="Vandepoele K."/>
            <person name="Beszteri B."/>
            <person name="Gruber A."/>
            <person name="Heijde M."/>
            <person name="Katinka M."/>
            <person name="Mock T."/>
            <person name="Valentin K."/>
            <person name="Verret F."/>
            <person name="Berges J.A."/>
            <person name="Brownlee C."/>
            <person name="Cadoret J.P."/>
            <person name="Chiovitti A."/>
            <person name="Choi C.J."/>
            <person name="Coesel S."/>
            <person name="De Martino A."/>
            <person name="Detter J.C."/>
            <person name="Durkin C."/>
            <person name="Falciatore A."/>
            <person name="Fournet J."/>
            <person name="Haruta M."/>
            <person name="Huysman M.J."/>
            <person name="Jenkins B.D."/>
            <person name="Jiroutova K."/>
            <person name="Jorgensen R.E."/>
            <person name="Joubert Y."/>
            <person name="Kaplan A."/>
            <person name="Kroger N."/>
            <person name="Kroth P.G."/>
            <person name="La Roche J."/>
            <person name="Lindquist E."/>
            <person name="Lommer M."/>
            <person name="Martin-Jezequel V."/>
            <person name="Lopez P.J."/>
            <person name="Lucas S."/>
            <person name="Mangogna M."/>
            <person name="McGinnis K."/>
            <person name="Medlin L.K."/>
            <person name="Montsant A."/>
            <person name="Oudot-Le Secq M.P."/>
            <person name="Napoli C."/>
            <person name="Obornik M."/>
            <person name="Parker M.S."/>
            <person name="Petit J.L."/>
            <person name="Porcel B.M."/>
            <person name="Poulsen N."/>
            <person name="Robison M."/>
            <person name="Rychlewski L."/>
            <person name="Rynearson T.A."/>
            <person name="Schmutz J."/>
            <person name="Shapiro H."/>
            <person name="Siaut M."/>
            <person name="Stanley M."/>
            <person name="Sussman M.R."/>
            <person name="Taylor A.R."/>
            <person name="Vardi A."/>
            <person name="von Dassow P."/>
            <person name="Vyverman W."/>
            <person name="Willis A."/>
            <person name="Wyrwicz L.S."/>
            <person name="Rokhsar D.S."/>
            <person name="Weissenbach J."/>
            <person name="Armbrust E.V."/>
            <person name="Green B.R."/>
            <person name="Van de Peer Y."/>
            <person name="Grigoriev I.V."/>
        </authorList>
    </citation>
    <scope>NUCLEOTIDE SEQUENCE [LARGE SCALE GENOMIC DNA]</scope>
    <source>
        <strain evidence="2 3">CCMP1335</strain>
    </source>
</reference>
<sequence length="381" mass="41252">MRSSKRKVSALNDGGTVILSALQNLSDSTPRAIATALLSLLPPNATKLDPSAKKLLKAFPMVSASLDARANALARASVEEGASKPFEFRFSAVAGGTPTTNGVMVMVMADAADSGEKNDGEETDLGDDGSNQDQTTGFSNKSKHFNMKGMVELLSRRQFSNLKSLAVPNYVKLGKSGLKQIAKACPQLTSFEWGFNMISGPRPKDSDLMEVTVHFPNLTSLRTEMWNITSQGIRIAVTSMGESLLDLRIRADTISNHYLSGIDLELIAKACPNMEYFAYVVSKWGGSFTERALENVNGSGVIALVENCRKLEVLELDNAKSVGREAFETIVQMLNEGNGGGGENGRESFALREIKLEGYPYAVVNHDDEELSGGRLKWTVE</sequence>
<dbReference type="HOGENOM" id="CLU_726651_0_0_1"/>
<dbReference type="OMA" id="WNERTVE"/>
<dbReference type="Proteomes" id="UP000001449">
    <property type="component" value="Chromosome 20"/>
</dbReference>
<dbReference type="PaxDb" id="35128-Thaps11626"/>
<dbReference type="InParanoid" id="B8CF33"/>
<dbReference type="Gene3D" id="3.80.10.10">
    <property type="entry name" value="Ribonuclease Inhibitor"/>
    <property type="match status" value="1"/>
</dbReference>
<dbReference type="SUPFAM" id="SSF52047">
    <property type="entry name" value="RNI-like"/>
    <property type="match status" value="1"/>
</dbReference>
<protein>
    <submittedName>
        <fullName evidence="2">Uncharacterized protein</fullName>
    </submittedName>
</protein>